<gene>
    <name evidence="1" type="ORF">QNN11_19660</name>
</gene>
<reference evidence="1" key="1">
    <citation type="journal article" date="2023" name="Nat. Commun.">
        <title>Identification of a novel Human Milk Oligosaccharides utilization cluster in the infant gut commensal Bacteroides dorei.</title>
        <authorList>
            <person name="Kijner S."/>
            <person name="Ennis D."/>
            <person name="Shmorak S."/>
            <person name="Florentin A."/>
            <person name="Yassour M."/>
        </authorList>
    </citation>
    <scope>NUCLEOTIDE SEQUENCE</scope>
    <source>
        <strain evidence="1">2</strain>
    </source>
</reference>
<proteinExistence type="predicted"/>
<protein>
    <submittedName>
        <fullName evidence="1">Uncharacterized protein</fullName>
    </submittedName>
</protein>
<evidence type="ECO:0000313" key="2">
    <source>
        <dbReference type="Proteomes" id="UP001177934"/>
    </source>
</evidence>
<dbReference type="Proteomes" id="UP001177934">
    <property type="component" value="Chromosome"/>
</dbReference>
<accession>A0AA95HP27</accession>
<dbReference type="AlphaFoldDB" id="A0AA95HP27"/>
<organism evidence="1 2">
    <name type="scientific">Phocaeicola dorei</name>
    <dbReference type="NCBI Taxonomy" id="357276"/>
    <lineage>
        <taxon>Bacteria</taxon>
        <taxon>Pseudomonadati</taxon>
        <taxon>Bacteroidota</taxon>
        <taxon>Bacteroidia</taxon>
        <taxon>Bacteroidales</taxon>
        <taxon>Bacteroidaceae</taxon>
        <taxon>Phocaeicola</taxon>
    </lineage>
</organism>
<sequence>MKNISVILENFRLCLIQRTLEELPDFEVMTWQLCRMLRSALNCFQVTRFCVQK</sequence>
<evidence type="ECO:0000313" key="1">
    <source>
        <dbReference type="EMBL" id="WHX09484.1"/>
    </source>
</evidence>
<dbReference type="EMBL" id="CP126056">
    <property type="protein sequence ID" value="WHX09484.1"/>
    <property type="molecule type" value="Genomic_DNA"/>
</dbReference>
<name>A0AA95HP27_9BACT</name>